<accession>A0A379S944</accession>
<evidence type="ECO:0000313" key="3">
    <source>
        <dbReference type="Proteomes" id="UP000254124"/>
    </source>
</evidence>
<reference evidence="2 3" key="1">
    <citation type="submission" date="2018-06" db="EMBL/GenBank/DDBJ databases">
        <authorList>
            <consortium name="Pathogen Informatics"/>
            <person name="Doyle S."/>
        </authorList>
    </citation>
    <scope>NUCLEOTIDE SEQUENCE [LARGE SCALE GENOMIC DNA]</scope>
    <source>
        <strain evidence="2 3">NCTC7295</strain>
    </source>
</reference>
<evidence type="ECO:0000313" key="2">
    <source>
        <dbReference type="EMBL" id="SUG17347.1"/>
    </source>
</evidence>
<feature type="region of interest" description="Disordered" evidence="1">
    <location>
        <begin position="1"/>
        <end position="23"/>
    </location>
</feature>
<protein>
    <submittedName>
        <fullName evidence="2">Multidrug efflux system protein MdtO</fullName>
    </submittedName>
</protein>
<gene>
    <name evidence="2" type="ORF">NCTC7295_05099</name>
</gene>
<evidence type="ECO:0000256" key="1">
    <source>
        <dbReference type="SAM" id="MobiDB-lite"/>
    </source>
</evidence>
<dbReference type="EMBL" id="UGWZ01000001">
    <property type="protein sequence ID" value="SUG17347.1"/>
    <property type="molecule type" value="Genomic_DNA"/>
</dbReference>
<dbReference type="AlphaFoldDB" id="A0A379S944"/>
<name>A0A379S944_SALER</name>
<dbReference type="Proteomes" id="UP000254124">
    <property type="component" value="Unassembled WGS sequence"/>
</dbReference>
<sequence>MRLMSCLPDWTAPEHTPAETRSKELPHYDSNLFTPPSLLPAWQRHSAFLAVRLFAKIPPPISSFSRKIVNWPMIFIWQAPAGRRRSGGDNSTIRSSNALIQQTLSGSHTLAEAKLRERNRNHRRNCWKQDHSYRSPRWVCLIASGHRRMAFSAPMRWTRRSWVWMARIIRKPPLVCSPGLISIFGAYIVPPSLRLSARKTPALAETAAVELSLTTGVAQLLLQYAGQLSDARSVTANS</sequence>
<organism evidence="2 3">
    <name type="scientific">Salmonella enterica subsp. arizonae</name>
    <dbReference type="NCBI Taxonomy" id="59203"/>
    <lineage>
        <taxon>Bacteria</taxon>
        <taxon>Pseudomonadati</taxon>
        <taxon>Pseudomonadota</taxon>
        <taxon>Gammaproteobacteria</taxon>
        <taxon>Enterobacterales</taxon>
        <taxon>Enterobacteriaceae</taxon>
        <taxon>Salmonella</taxon>
    </lineage>
</organism>
<proteinExistence type="predicted"/>